<dbReference type="SUPFAM" id="SSF51445">
    <property type="entry name" value="(Trans)glycosidases"/>
    <property type="match status" value="1"/>
</dbReference>
<dbReference type="InterPro" id="IPR006047">
    <property type="entry name" value="GH13_cat_dom"/>
</dbReference>
<proteinExistence type="predicted"/>
<dbReference type="Pfam" id="PF00128">
    <property type="entry name" value="Alpha-amylase"/>
    <property type="match status" value="1"/>
</dbReference>
<evidence type="ECO:0000256" key="1">
    <source>
        <dbReference type="SAM" id="SignalP"/>
    </source>
</evidence>
<feature type="chain" id="PRO_5046498690" description="Glycosyl hydrolase family 13 catalytic domain-containing protein" evidence="1">
    <location>
        <begin position="16"/>
        <end position="493"/>
    </location>
</feature>
<keyword evidence="4" id="KW-1185">Reference proteome</keyword>
<organism evidence="3 4">
    <name type="scientific">Tritrichomonas musculus</name>
    <dbReference type="NCBI Taxonomy" id="1915356"/>
    <lineage>
        <taxon>Eukaryota</taxon>
        <taxon>Metamonada</taxon>
        <taxon>Parabasalia</taxon>
        <taxon>Tritrichomonadida</taxon>
        <taxon>Tritrichomonadidae</taxon>
        <taxon>Tritrichomonas</taxon>
    </lineage>
</organism>
<dbReference type="Proteomes" id="UP001470230">
    <property type="component" value="Unassembled WGS sequence"/>
</dbReference>
<sequence length="493" mass="57924">MPLLFILSCIVKSYLLPTSLYEITTRPYLYLLSQKLNKQCTIRDIPEQEFDDWQNKGFEYVWFMGVWELGPNGLKLSREDYGCIQSYNENLPGWTNDDVIGSPYCIVQYNINPTIGTLDDIKWLREQLHKRGMKLMLDFVPNHSAFEAPELAAHKNYYIWTSNPYQDTSRYASNGIAYGKEYESSSWTDTAQYNYFDLEFRQFQIKKLKFIASIADGVRCDMSHCVLNDVFERCWQNELRALGYNKPSTEFWKDATTAVKAEYPDFIFLAESYHDNEPKLIECGFDYAYDKIPYDKLVYNNVYEFTQQIWARSRDYKSHGCFFTENHDEKRAVAAFETYQKANAAAALLLTLPGMRFFNMYQWEGPRNRVVVQLRRAAPEAPNIECIHFYDKLFEILKLKCMKYGEFTQINVEGSSTIPAWTYSYNNEHILVTVNYCGYRSGGYIKLNDLPNVQIVPFKEMISGQIYYRNPSEVRNKGLFVLLEPYQVQIFKY</sequence>
<dbReference type="PANTHER" id="PTHR47786">
    <property type="entry name" value="ALPHA-1,4-GLUCAN:MALTOSE-1-PHOSPHATE MALTOSYLTRANSFERASE"/>
    <property type="match status" value="1"/>
</dbReference>
<dbReference type="Gene3D" id="3.20.20.80">
    <property type="entry name" value="Glycosidases"/>
    <property type="match status" value="1"/>
</dbReference>
<name>A0ABR2GRM4_9EUKA</name>
<dbReference type="InterPro" id="IPR017853">
    <property type="entry name" value="GH"/>
</dbReference>
<accession>A0ABR2GRM4</accession>
<protein>
    <recommendedName>
        <fullName evidence="2">Glycosyl hydrolase family 13 catalytic domain-containing protein</fullName>
    </recommendedName>
</protein>
<feature type="signal peptide" evidence="1">
    <location>
        <begin position="1"/>
        <end position="15"/>
    </location>
</feature>
<keyword evidence="1" id="KW-0732">Signal</keyword>
<evidence type="ECO:0000313" key="3">
    <source>
        <dbReference type="EMBL" id="KAK8836595.1"/>
    </source>
</evidence>
<reference evidence="3 4" key="1">
    <citation type="submission" date="2024-04" db="EMBL/GenBank/DDBJ databases">
        <title>Tritrichomonas musculus Genome.</title>
        <authorList>
            <person name="Alves-Ferreira E."/>
            <person name="Grigg M."/>
            <person name="Lorenzi H."/>
            <person name="Galac M."/>
        </authorList>
    </citation>
    <scope>NUCLEOTIDE SEQUENCE [LARGE SCALE GENOMIC DNA]</scope>
    <source>
        <strain evidence="3 4">EAF2021</strain>
    </source>
</reference>
<gene>
    <name evidence="3" type="ORF">M9Y10_037529</name>
</gene>
<comment type="caution">
    <text evidence="3">The sequence shown here is derived from an EMBL/GenBank/DDBJ whole genome shotgun (WGS) entry which is preliminary data.</text>
</comment>
<evidence type="ECO:0000313" key="4">
    <source>
        <dbReference type="Proteomes" id="UP001470230"/>
    </source>
</evidence>
<dbReference type="SMART" id="SM00642">
    <property type="entry name" value="Aamy"/>
    <property type="match status" value="1"/>
</dbReference>
<dbReference type="PANTHER" id="PTHR47786:SF2">
    <property type="entry name" value="GLYCOSYL HYDROLASE FAMILY 13 CATALYTIC DOMAIN-CONTAINING PROTEIN"/>
    <property type="match status" value="1"/>
</dbReference>
<feature type="domain" description="Glycosyl hydrolase family 13 catalytic" evidence="2">
    <location>
        <begin position="79"/>
        <end position="375"/>
    </location>
</feature>
<dbReference type="EMBL" id="JAPFFF010000064">
    <property type="protein sequence ID" value="KAK8836595.1"/>
    <property type="molecule type" value="Genomic_DNA"/>
</dbReference>
<evidence type="ECO:0000259" key="2">
    <source>
        <dbReference type="SMART" id="SM00642"/>
    </source>
</evidence>